<dbReference type="RefSeq" id="XP_009222098.1">
    <property type="nucleotide sequence ID" value="XM_009223834.1"/>
</dbReference>
<evidence type="ECO:0000313" key="2">
    <source>
        <dbReference type="EMBL" id="EJT76098.1"/>
    </source>
</evidence>
<evidence type="ECO:0000256" key="1">
    <source>
        <dbReference type="SAM" id="MobiDB-lite"/>
    </source>
</evidence>
<dbReference type="AlphaFoldDB" id="J3NXL6"/>
<organism evidence="2">
    <name type="scientific">Gaeumannomyces tritici (strain R3-111a-1)</name>
    <name type="common">Wheat and barley take-all root rot fungus</name>
    <name type="synonym">Gaeumannomyces graminis var. tritici</name>
    <dbReference type="NCBI Taxonomy" id="644352"/>
    <lineage>
        <taxon>Eukaryota</taxon>
        <taxon>Fungi</taxon>
        <taxon>Dikarya</taxon>
        <taxon>Ascomycota</taxon>
        <taxon>Pezizomycotina</taxon>
        <taxon>Sordariomycetes</taxon>
        <taxon>Sordariomycetidae</taxon>
        <taxon>Magnaporthales</taxon>
        <taxon>Magnaporthaceae</taxon>
        <taxon>Gaeumannomyces</taxon>
    </lineage>
</organism>
<dbReference type="GeneID" id="20346480"/>
<reference evidence="3" key="4">
    <citation type="journal article" date="2015" name="G3 (Bethesda)">
        <title>Genome sequences of three phytopathogenic species of the Magnaporthaceae family of fungi.</title>
        <authorList>
            <person name="Okagaki L.H."/>
            <person name="Nunes C.C."/>
            <person name="Sailsbery J."/>
            <person name="Clay B."/>
            <person name="Brown D."/>
            <person name="John T."/>
            <person name="Oh Y."/>
            <person name="Young N."/>
            <person name="Fitzgerald M."/>
            <person name="Haas B.J."/>
            <person name="Zeng Q."/>
            <person name="Young S."/>
            <person name="Adiconis X."/>
            <person name="Fan L."/>
            <person name="Levin J.Z."/>
            <person name="Mitchell T.K."/>
            <person name="Okubara P.A."/>
            <person name="Farman M.L."/>
            <person name="Kohn L.M."/>
            <person name="Birren B."/>
            <person name="Ma L.-J."/>
            <person name="Dean R.A."/>
        </authorList>
    </citation>
    <scope>NUCLEOTIDE SEQUENCE</scope>
    <source>
        <strain evidence="3">R3-111a-1</strain>
    </source>
</reference>
<feature type="region of interest" description="Disordered" evidence="1">
    <location>
        <begin position="55"/>
        <end position="78"/>
    </location>
</feature>
<gene>
    <name evidence="3" type="primary">20346480</name>
    <name evidence="2" type="ORF">GGTG_06022</name>
</gene>
<accession>J3NXL6</accession>
<protein>
    <submittedName>
        <fullName evidence="2 3">Uncharacterized protein</fullName>
    </submittedName>
</protein>
<evidence type="ECO:0000313" key="3">
    <source>
        <dbReference type="EnsemblFungi" id="EJT76098"/>
    </source>
</evidence>
<reference evidence="2" key="2">
    <citation type="submission" date="2010-07" db="EMBL/GenBank/DDBJ databases">
        <authorList>
            <consortium name="The Broad Institute Genome Sequencing Platform"/>
            <consortium name="Broad Institute Genome Sequencing Center for Infectious Disease"/>
            <person name="Ma L.-J."/>
            <person name="Dead R."/>
            <person name="Young S."/>
            <person name="Zeng Q."/>
            <person name="Koehrsen M."/>
            <person name="Alvarado L."/>
            <person name="Berlin A."/>
            <person name="Chapman S.B."/>
            <person name="Chen Z."/>
            <person name="Freedman E."/>
            <person name="Gellesch M."/>
            <person name="Goldberg J."/>
            <person name="Griggs A."/>
            <person name="Gujja S."/>
            <person name="Heilman E.R."/>
            <person name="Heiman D."/>
            <person name="Hepburn T."/>
            <person name="Howarth C."/>
            <person name="Jen D."/>
            <person name="Larson L."/>
            <person name="Mehta T."/>
            <person name="Neiman D."/>
            <person name="Pearson M."/>
            <person name="Roberts A."/>
            <person name="Saif S."/>
            <person name="Shea T."/>
            <person name="Shenoy N."/>
            <person name="Sisk P."/>
            <person name="Stolte C."/>
            <person name="Sykes S."/>
            <person name="Walk T."/>
            <person name="White J."/>
            <person name="Yandava C."/>
            <person name="Haas B."/>
            <person name="Nusbaum C."/>
            <person name="Birren B."/>
        </authorList>
    </citation>
    <scope>NUCLEOTIDE SEQUENCE</scope>
    <source>
        <strain evidence="2">R3-111a-1</strain>
    </source>
</reference>
<reference evidence="3" key="5">
    <citation type="submission" date="2018-04" db="UniProtKB">
        <authorList>
            <consortium name="EnsemblFungi"/>
        </authorList>
    </citation>
    <scope>IDENTIFICATION</scope>
    <source>
        <strain evidence="3">R3-111a-1</strain>
    </source>
</reference>
<feature type="region of interest" description="Disordered" evidence="1">
    <location>
        <begin position="160"/>
        <end position="193"/>
    </location>
</feature>
<dbReference type="VEuPathDB" id="FungiDB:GGTG_06022"/>
<dbReference type="EnsemblFungi" id="EJT76098">
    <property type="protein sequence ID" value="EJT76098"/>
    <property type="gene ID" value="GGTG_06022"/>
</dbReference>
<dbReference type="HOGENOM" id="CLU_1408853_0_0_1"/>
<feature type="compositionally biased region" description="Basic residues" evidence="1">
    <location>
        <begin position="173"/>
        <end position="182"/>
    </location>
</feature>
<keyword evidence="4" id="KW-1185">Reference proteome</keyword>
<proteinExistence type="predicted"/>
<dbReference type="EMBL" id="GL385397">
    <property type="protein sequence ID" value="EJT76098.1"/>
    <property type="molecule type" value="Genomic_DNA"/>
</dbReference>
<reference evidence="4" key="1">
    <citation type="submission" date="2010-07" db="EMBL/GenBank/DDBJ databases">
        <title>The genome sequence of Gaeumannomyces graminis var. tritici strain R3-111a-1.</title>
        <authorList>
            <consortium name="The Broad Institute Genome Sequencing Platform"/>
            <person name="Ma L.-J."/>
            <person name="Dead R."/>
            <person name="Young S."/>
            <person name="Zeng Q."/>
            <person name="Koehrsen M."/>
            <person name="Alvarado L."/>
            <person name="Berlin A."/>
            <person name="Chapman S.B."/>
            <person name="Chen Z."/>
            <person name="Freedman E."/>
            <person name="Gellesch M."/>
            <person name="Goldberg J."/>
            <person name="Griggs A."/>
            <person name="Gujja S."/>
            <person name="Heilman E.R."/>
            <person name="Heiman D."/>
            <person name="Hepburn T."/>
            <person name="Howarth C."/>
            <person name="Jen D."/>
            <person name="Larson L."/>
            <person name="Mehta T."/>
            <person name="Neiman D."/>
            <person name="Pearson M."/>
            <person name="Roberts A."/>
            <person name="Saif S."/>
            <person name="Shea T."/>
            <person name="Shenoy N."/>
            <person name="Sisk P."/>
            <person name="Stolte C."/>
            <person name="Sykes S."/>
            <person name="Walk T."/>
            <person name="White J."/>
            <person name="Yandava C."/>
            <person name="Haas B."/>
            <person name="Nusbaum C."/>
            <person name="Birren B."/>
        </authorList>
    </citation>
    <scope>NUCLEOTIDE SEQUENCE [LARGE SCALE GENOMIC DNA]</scope>
    <source>
        <strain evidence="4">R3-111a-1</strain>
    </source>
</reference>
<name>J3NXL6_GAET3</name>
<dbReference type="Proteomes" id="UP000006039">
    <property type="component" value="Unassembled WGS sequence"/>
</dbReference>
<sequence length="193" mass="21198">MPRPGAERMVQLVSMRCRTLASPQRPKLALWAPFRWLSGWRQRAIAVPRGRVDSRKRSSVSMAQGRAAGGETMSSKWSEPGRVSLVTASLRGSRLSSGISTGKSDQPRERLQAPFLIIHARSLTHTSPAGYWRQTETCSFIGIALQALDRLMGGLAGASRQQQATEYASPRGKGLKLGRRRPYVGGTVSLRQK</sequence>
<reference evidence="2" key="3">
    <citation type="submission" date="2010-09" db="EMBL/GenBank/DDBJ databases">
        <title>Annotation of Gaeumannomyces graminis var. tritici R3-111a-1.</title>
        <authorList>
            <consortium name="The Broad Institute Genome Sequencing Platform"/>
            <person name="Ma L.-J."/>
            <person name="Dead R."/>
            <person name="Young S.K."/>
            <person name="Zeng Q."/>
            <person name="Gargeya S."/>
            <person name="Fitzgerald M."/>
            <person name="Haas B."/>
            <person name="Abouelleil A."/>
            <person name="Alvarado L."/>
            <person name="Arachchi H.M."/>
            <person name="Berlin A."/>
            <person name="Brown A."/>
            <person name="Chapman S.B."/>
            <person name="Chen Z."/>
            <person name="Dunbar C."/>
            <person name="Freedman E."/>
            <person name="Gearin G."/>
            <person name="Gellesch M."/>
            <person name="Goldberg J."/>
            <person name="Griggs A."/>
            <person name="Gujja S."/>
            <person name="Heiman D."/>
            <person name="Howarth C."/>
            <person name="Larson L."/>
            <person name="Lui A."/>
            <person name="MacDonald P.J.P."/>
            <person name="Mehta T."/>
            <person name="Montmayeur A."/>
            <person name="Murphy C."/>
            <person name="Neiman D."/>
            <person name="Pearson M."/>
            <person name="Priest M."/>
            <person name="Roberts A."/>
            <person name="Saif S."/>
            <person name="Shea T."/>
            <person name="Shenoy N."/>
            <person name="Sisk P."/>
            <person name="Stolte C."/>
            <person name="Sykes S."/>
            <person name="Yandava C."/>
            <person name="Wortman J."/>
            <person name="Nusbaum C."/>
            <person name="Birren B."/>
        </authorList>
    </citation>
    <scope>NUCLEOTIDE SEQUENCE</scope>
    <source>
        <strain evidence="2">R3-111a-1</strain>
    </source>
</reference>
<evidence type="ECO:0000313" key="4">
    <source>
        <dbReference type="Proteomes" id="UP000006039"/>
    </source>
</evidence>